<dbReference type="AlphaFoldDB" id="A0A8D8CKF0"/>
<dbReference type="EMBL" id="HBUE01128575">
    <property type="protein sequence ID" value="CAG6495383.1"/>
    <property type="molecule type" value="Transcribed_RNA"/>
</dbReference>
<organism evidence="1">
    <name type="scientific">Culex pipiens</name>
    <name type="common">House mosquito</name>
    <dbReference type="NCBI Taxonomy" id="7175"/>
    <lineage>
        <taxon>Eukaryota</taxon>
        <taxon>Metazoa</taxon>
        <taxon>Ecdysozoa</taxon>
        <taxon>Arthropoda</taxon>
        <taxon>Hexapoda</taxon>
        <taxon>Insecta</taxon>
        <taxon>Pterygota</taxon>
        <taxon>Neoptera</taxon>
        <taxon>Endopterygota</taxon>
        <taxon>Diptera</taxon>
        <taxon>Nematocera</taxon>
        <taxon>Culicoidea</taxon>
        <taxon>Culicidae</taxon>
        <taxon>Culicinae</taxon>
        <taxon>Culicini</taxon>
        <taxon>Culex</taxon>
        <taxon>Culex</taxon>
    </lineage>
</organism>
<evidence type="ECO:0000313" key="1">
    <source>
        <dbReference type="EMBL" id="CAG6495383.1"/>
    </source>
</evidence>
<accession>A0A8D8CKF0</accession>
<name>A0A8D8CKF0_CULPI</name>
<sequence>MIRARHLSERLFAQSQYVLFLLLLFRKKAYPPISSIGRPLRPTTIFRSSGNFVFTSRSSSVSSRLCSSFGMRRRPGVNWVGSKEKGGNVSKFVKEEVFFIRKRRGKIFGASFIMFF</sequence>
<proteinExistence type="predicted"/>
<protein>
    <submittedName>
        <fullName evidence="1">(northern house mosquito) hypothetical protein</fullName>
    </submittedName>
</protein>
<reference evidence="1" key="1">
    <citation type="submission" date="2021-05" db="EMBL/GenBank/DDBJ databases">
        <authorList>
            <person name="Alioto T."/>
            <person name="Alioto T."/>
            <person name="Gomez Garrido J."/>
        </authorList>
    </citation>
    <scope>NUCLEOTIDE SEQUENCE</scope>
</reference>